<comment type="caution">
    <text evidence="7">The sequence shown here is derived from an EMBL/GenBank/DDBJ whole genome shotgun (WGS) entry which is preliminary data.</text>
</comment>
<evidence type="ECO:0000313" key="7">
    <source>
        <dbReference type="EMBL" id="RIH81851.1"/>
    </source>
</evidence>
<evidence type="ECO:0000256" key="5">
    <source>
        <dbReference type="ARBA" id="ARBA00023136"/>
    </source>
</evidence>
<keyword evidence="2" id="KW-1003">Cell membrane</keyword>
<dbReference type="GO" id="GO:0005886">
    <property type="term" value="C:plasma membrane"/>
    <property type="evidence" value="ECO:0007669"/>
    <property type="project" value="UniProtKB-SubCell"/>
</dbReference>
<reference evidence="7 8" key="1">
    <citation type="submission" date="2018-08" db="EMBL/GenBank/DDBJ databases">
        <title>Meiothermus terrae DSM 26712 genome sequencing project.</title>
        <authorList>
            <person name="Da Costa M.S."/>
            <person name="Albuquerque L."/>
            <person name="Raposo P."/>
            <person name="Froufe H.J.C."/>
            <person name="Barroso C.S."/>
            <person name="Egas C."/>
        </authorList>
    </citation>
    <scope>NUCLEOTIDE SEQUENCE [LARGE SCALE GENOMIC DNA]</scope>
    <source>
        <strain evidence="7 8">DSM 26712</strain>
    </source>
</reference>
<feature type="transmembrane region" description="Helical" evidence="6">
    <location>
        <begin position="107"/>
        <end position="134"/>
    </location>
</feature>
<name>A0A399EHW6_9DEIN</name>
<gene>
    <name evidence="7" type="ORF">Mterra_02924</name>
</gene>
<evidence type="ECO:0000256" key="4">
    <source>
        <dbReference type="ARBA" id="ARBA00022989"/>
    </source>
</evidence>
<feature type="transmembrane region" description="Helical" evidence="6">
    <location>
        <begin position="43"/>
        <end position="60"/>
    </location>
</feature>
<keyword evidence="8" id="KW-1185">Reference proteome</keyword>
<evidence type="ECO:0000256" key="1">
    <source>
        <dbReference type="ARBA" id="ARBA00004651"/>
    </source>
</evidence>
<feature type="transmembrane region" description="Helical" evidence="6">
    <location>
        <begin position="72"/>
        <end position="95"/>
    </location>
</feature>
<dbReference type="PANTHER" id="PTHR30213:SF0">
    <property type="entry name" value="UPF0761 MEMBRANE PROTEIN YIHY"/>
    <property type="match status" value="1"/>
</dbReference>
<protein>
    <submittedName>
        <fullName evidence="7">YihY family inner membrane protein</fullName>
    </submittedName>
</protein>
<evidence type="ECO:0000256" key="2">
    <source>
        <dbReference type="ARBA" id="ARBA00022475"/>
    </source>
</evidence>
<evidence type="ECO:0000256" key="3">
    <source>
        <dbReference type="ARBA" id="ARBA00022692"/>
    </source>
</evidence>
<dbReference type="Pfam" id="PF03631">
    <property type="entry name" value="Virul_fac_BrkB"/>
    <property type="match status" value="1"/>
</dbReference>
<dbReference type="InterPro" id="IPR017039">
    <property type="entry name" value="Virul_fac_BrkB"/>
</dbReference>
<dbReference type="EMBL" id="QXDL01000146">
    <property type="protein sequence ID" value="RIH81851.1"/>
    <property type="molecule type" value="Genomic_DNA"/>
</dbReference>
<sequence>MRLRAGLVVLGVGGGFVLLTLGGQGLAVVTRFLPFSEGLVELYRWVVNPLLAVLAFTLQYRLLPTRPPPWAAAFRGALVGGGLFALVQLGFNFYLRWVSFQNVFGPLASVAVLLVWLHFSALAFLLGALVAALLHRAVSPSPAVAQSRISQGAYPRTEEVSMDTKPTDFKDKAQEAKDKVQTAVNETKAKVGEALEESGARADFETLKADFQALRSDVMSLMSSLKETAGSKAKDLASELRHTGGELTHQVKEKGSEIAATLETQVKDRPLMSLLVAFGAGLVLSRMINRH</sequence>
<comment type="subcellular location">
    <subcellularLocation>
        <location evidence="1">Cell membrane</location>
        <topology evidence="1">Multi-pass membrane protein</topology>
    </subcellularLocation>
</comment>
<keyword evidence="4 6" id="KW-1133">Transmembrane helix</keyword>
<proteinExistence type="predicted"/>
<dbReference type="Gene3D" id="1.20.120.20">
    <property type="entry name" value="Apolipoprotein"/>
    <property type="match status" value="1"/>
</dbReference>
<organism evidence="7 8">
    <name type="scientific">Calidithermus terrae</name>
    <dbReference type="NCBI Taxonomy" id="1408545"/>
    <lineage>
        <taxon>Bacteria</taxon>
        <taxon>Thermotogati</taxon>
        <taxon>Deinococcota</taxon>
        <taxon>Deinococci</taxon>
        <taxon>Thermales</taxon>
        <taxon>Thermaceae</taxon>
        <taxon>Calidithermus</taxon>
    </lineage>
</organism>
<keyword evidence="5 6" id="KW-0472">Membrane</keyword>
<evidence type="ECO:0000313" key="8">
    <source>
        <dbReference type="Proteomes" id="UP000265715"/>
    </source>
</evidence>
<dbReference type="PANTHER" id="PTHR30213">
    <property type="entry name" value="INNER MEMBRANE PROTEIN YHJD"/>
    <property type="match status" value="1"/>
</dbReference>
<keyword evidence="3 6" id="KW-0812">Transmembrane</keyword>
<evidence type="ECO:0000256" key="6">
    <source>
        <dbReference type="SAM" id="Phobius"/>
    </source>
</evidence>
<accession>A0A399EHW6</accession>
<dbReference type="AlphaFoldDB" id="A0A399EHW6"/>
<dbReference type="Proteomes" id="UP000265715">
    <property type="component" value="Unassembled WGS sequence"/>
</dbReference>